<sequence length="121" mass="13326">MVFIKTMLFLLFLHFVITSCNAVIIGKEATDVCNFTGVSCEDKHRHRHRVTELRLLGHRLVGKLSPIISNLTGLHKLELIGNHFYGTIPPETFLTQTPTLSAAGGDNFLGSIPDSLVLPSN</sequence>
<evidence type="ECO:0000313" key="4">
    <source>
        <dbReference type="Proteomes" id="UP001457282"/>
    </source>
</evidence>
<dbReference type="InterPro" id="IPR032675">
    <property type="entry name" value="LRR_dom_sf"/>
</dbReference>
<comment type="caution">
    <text evidence="3">The sequence shown here is derived from an EMBL/GenBank/DDBJ whole genome shotgun (WGS) entry which is preliminary data.</text>
</comment>
<dbReference type="SUPFAM" id="SSF52058">
    <property type="entry name" value="L domain-like"/>
    <property type="match status" value="1"/>
</dbReference>
<dbReference type="InterPro" id="IPR053211">
    <property type="entry name" value="DNA_repair-toleration"/>
</dbReference>
<accession>A0AAW1WE37</accession>
<organism evidence="3 4">
    <name type="scientific">Rubus argutus</name>
    <name type="common">Southern blackberry</name>
    <dbReference type="NCBI Taxonomy" id="59490"/>
    <lineage>
        <taxon>Eukaryota</taxon>
        <taxon>Viridiplantae</taxon>
        <taxon>Streptophyta</taxon>
        <taxon>Embryophyta</taxon>
        <taxon>Tracheophyta</taxon>
        <taxon>Spermatophyta</taxon>
        <taxon>Magnoliopsida</taxon>
        <taxon>eudicotyledons</taxon>
        <taxon>Gunneridae</taxon>
        <taxon>Pentapetalae</taxon>
        <taxon>rosids</taxon>
        <taxon>fabids</taxon>
        <taxon>Rosales</taxon>
        <taxon>Rosaceae</taxon>
        <taxon>Rosoideae</taxon>
        <taxon>Rosoideae incertae sedis</taxon>
        <taxon>Rubus</taxon>
    </lineage>
</organism>
<keyword evidence="1 2" id="KW-0732">Signal</keyword>
<gene>
    <name evidence="3" type="ORF">M0R45_031373</name>
</gene>
<evidence type="ECO:0000313" key="3">
    <source>
        <dbReference type="EMBL" id="KAK9922936.1"/>
    </source>
</evidence>
<dbReference type="Proteomes" id="UP001457282">
    <property type="component" value="Unassembled WGS sequence"/>
</dbReference>
<dbReference type="Gene3D" id="3.80.10.10">
    <property type="entry name" value="Ribonuclease Inhibitor"/>
    <property type="match status" value="1"/>
</dbReference>
<reference evidence="3 4" key="1">
    <citation type="journal article" date="2023" name="G3 (Bethesda)">
        <title>A chromosome-length genome assembly and annotation of blackberry (Rubus argutus, cv. 'Hillquist').</title>
        <authorList>
            <person name="Bruna T."/>
            <person name="Aryal R."/>
            <person name="Dudchenko O."/>
            <person name="Sargent D.J."/>
            <person name="Mead D."/>
            <person name="Buti M."/>
            <person name="Cavallini A."/>
            <person name="Hytonen T."/>
            <person name="Andres J."/>
            <person name="Pham M."/>
            <person name="Weisz D."/>
            <person name="Mascagni F."/>
            <person name="Usai G."/>
            <person name="Natali L."/>
            <person name="Bassil N."/>
            <person name="Fernandez G.E."/>
            <person name="Lomsadze A."/>
            <person name="Armour M."/>
            <person name="Olukolu B."/>
            <person name="Poorten T."/>
            <person name="Britton C."/>
            <person name="Davik J."/>
            <person name="Ashrafi H."/>
            <person name="Aiden E.L."/>
            <person name="Borodovsky M."/>
            <person name="Worthington M."/>
        </authorList>
    </citation>
    <scope>NUCLEOTIDE SEQUENCE [LARGE SCALE GENOMIC DNA]</scope>
    <source>
        <strain evidence="3">PI 553951</strain>
    </source>
</reference>
<evidence type="ECO:0000256" key="2">
    <source>
        <dbReference type="SAM" id="SignalP"/>
    </source>
</evidence>
<keyword evidence="4" id="KW-1185">Reference proteome</keyword>
<feature type="signal peptide" evidence="2">
    <location>
        <begin position="1"/>
        <end position="22"/>
    </location>
</feature>
<protein>
    <submittedName>
        <fullName evidence="3">Uncharacterized protein</fullName>
    </submittedName>
</protein>
<name>A0AAW1WE37_RUBAR</name>
<proteinExistence type="predicted"/>
<dbReference type="EMBL" id="JBEDUW010000006">
    <property type="protein sequence ID" value="KAK9922936.1"/>
    <property type="molecule type" value="Genomic_DNA"/>
</dbReference>
<feature type="chain" id="PRO_5043755095" evidence="2">
    <location>
        <begin position="23"/>
        <end position="121"/>
    </location>
</feature>
<dbReference type="PANTHER" id="PTHR48060">
    <property type="entry name" value="DNA DAMAGE-REPAIR/TOLERATION PROTEIN DRT100"/>
    <property type="match status" value="1"/>
</dbReference>
<dbReference type="PANTHER" id="PTHR48060:SF21">
    <property type="entry name" value="L DOMAIN-LIKE PROTEIN"/>
    <property type="match status" value="1"/>
</dbReference>
<dbReference type="PROSITE" id="PS51257">
    <property type="entry name" value="PROKAR_LIPOPROTEIN"/>
    <property type="match status" value="1"/>
</dbReference>
<dbReference type="AlphaFoldDB" id="A0AAW1WE37"/>
<evidence type="ECO:0000256" key="1">
    <source>
        <dbReference type="ARBA" id="ARBA00022729"/>
    </source>
</evidence>